<dbReference type="RefSeq" id="WP_413256537.1">
    <property type="nucleotide sequence ID" value="NZ_JBHFNS010000031.1"/>
</dbReference>
<gene>
    <name evidence="1" type="ORF">ACE1B6_07025</name>
</gene>
<name>A0ABV4Y870_9CYAN</name>
<sequence length="40" mass="4766">MTEQFYDGGSEFEPLPDNAIVYRALLRKQWVDWETGVQIY</sequence>
<organism evidence="1 2">
    <name type="scientific">Floridaenema fluviatile BLCC-F154</name>
    <dbReference type="NCBI Taxonomy" id="3153640"/>
    <lineage>
        <taxon>Bacteria</taxon>
        <taxon>Bacillati</taxon>
        <taxon>Cyanobacteriota</taxon>
        <taxon>Cyanophyceae</taxon>
        <taxon>Oscillatoriophycideae</taxon>
        <taxon>Aerosakkonematales</taxon>
        <taxon>Aerosakkonemataceae</taxon>
        <taxon>Floridanema</taxon>
        <taxon>Floridanema fluviatile</taxon>
    </lineage>
</organism>
<keyword evidence="2" id="KW-1185">Reference proteome</keyword>
<reference evidence="1 2" key="1">
    <citation type="submission" date="2024-09" db="EMBL/GenBank/DDBJ databases">
        <title>Floridaenema gen nov. (Aerosakkonemataceae, Aerosakkonematales ord. nov., Cyanobacteria) from benthic tropical and subtropical fresh waters, with the description of four new species.</title>
        <authorList>
            <person name="Moretto J.A."/>
            <person name="Berthold D.E."/>
            <person name="Lefler F.W."/>
            <person name="Huang I.-S."/>
            <person name="Laughinghouse H. IV."/>
        </authorList>
    </citation>
    <scope>NUCLEOTIDE SEQUENCE [LARGE SCALE GENOMIC DNA]</scope>
    <source>
        <strain evidence="1 2">BLCC-F154</strain>
    </source>
</reference>
<comment type="caution">
    <text evidence="1">The sequence shown here is derived from an EMBL/GenBank/DDBJ whole genome shotgun (WGS) entry which is preliminary data.</text>
</comment>
<accession>A0ABV4Y870</accession>
<dbReference type="EMBL" id="JBHFNS010000031">
    <property type="protein sequence ID" value="MFB2935015.1"/>
    <property type="molecule type" value="Genomic_DNA"/>
</dbReference>
<dbReference type="Proteomes" id="UP001576776">
    <property type="component" value="Unassembled WGS sequence"/>
</dbReference>
<proteinExistence type="predicted"/>
<evidence type="ECO:0000313" key="1">
    <source>
        <dbReference type="EMBL" id="MFB2935015.1"/>
    </source>
</evidence>
<protein>
    <submittedName>
        <fullName evidence="1">Uncharacterized protein</fullName>
    </submittedName>
</protein>
<evidence type="ECO:0000313" key="2">
    <source>
        <dbReference type="Proteomes" id="UP001576776"/>
    </source>
</evidence>